<dbReference type="eggNOG" id="ENOG50331WT">
    <property type="taxonomic scope" value="Bacteria"/>
</dbReference>
<proteinExistence type="inferred from homology"/>
<dbReference type="STRING" id="1185766.SAMN05216224_12215"/>
<dbReference type="Proteomes" id="UP000027725">
    <property type="component" value="Unassembled WGS sequence"/>
</dbReference>
<organism evidence="5 6">
    <name type="scientific">Thioclava dalianensis</name>
    <dbReference type="NCBI Taxonomy" id="1185766"/>
    <lineage>
        <taxon>Bacteria</taxon>
        <taxon>Pseudomonadati</taxon>
        <taxon>Pseudomonadota</taxon>
        <taxon>Alphaproteobacteria</taxon>
        <taxon>Rhodobacterales</taxon>
        <taxon>Paracoccaceae</taxon>
        <taxon>Thioclava</taxon>
    </lineage>
</organism>
<sequence length="371" mass="42118">MVPSYNESLARSDDTITTAKIVSDAIDRLRVAGEIVDTEYSVKAPVLQGGRLFSGFMDELLGSDLVIFNLTDVSANVAYEFGIVQSLGRPYFFICSGSELPAYFQGEIGILNFRNVEEFDTEAASHIELYNFLQDCFSARVTPLRFSRTQISEYFDGLALSDVSAASGLAAGYFRNSLRRFERTNGFFGRKCSGMLRPAGQDRIEFEEKIPEMYVAVEPPSRLTGSYVRDFELVEGSLDELGFALVDFHINRGKDEADFRNFGGHILAKREQGQIVEPRGLVVLEVPTFLYALQYSAIYSAFFRSDLNEEELERRSTMEEELFDAMILRVKRSIDFYYRHDKEVPNVSRRFKWTTIESLPNLLAEIGAQYL</sequence>
<dbReference type="Pfam" id="PF20300">
    <property type="entry name" value="prok_STING"/>
    <property type="match status" value="1"/>
</dbReference>
<gene>
    <name evidence="5" type="ORF">DL1_15145</name>
</gene>
<evidence type="ECO:0000313" key="6">
    <source>
        <dbReference type="Proteomes" id="UP000027725"/>
    </source>
</evidence>
<name>A0A074TD13_9RHOB</name>
<keyword evidence="2" id="KW-0051">Antiviral defense</keyword>
<protein>
    <recommendedName>
        <fullName evidence="4">Prokaryotic STING domain-containing protein</fullName>
    </recommendedName>
</protein>
<evidence type="ECO:0000313" key="5">
    <source>
        <dbReference type="EMBL" id="KEP68065.1"/>
    </source>
</evidence>
<evidence type="ECO:0000256" key="2">
    <source>
        <dbReference type="ARBA" id="ARBA00023118"/>
    </source>
</evidence>
<dbReference type="AlphaFoldDB" id="A0A074TD13"/>
<keyword evidence="1" id="KW-0547">Nucleotide-binding</keyword>
<keyword evidence="6" id="KW-1185">Reference proteome</keyword>
<evidence type="ECO:0000256" key="1">
    <source>
        <dbReference type="ARBA" id="ARBA00022741"/>
    </source>
</evidence>
<feature type="domain" description="Prokaryotic STING" evidence="4">
    <location>
        <begin position="165"/>
        <end position="330"/>
    </location>
</feature>
<dbReference type="GO" id="GO:0000166">
    <property type="term" value="F:nucleotide binding"/>
    <property type="evidence" value="ECO:0007669"/>
    <property type="project" value="UniProtKB-KW"/>
</dbReference>
<evidence type="ECO:0000259" key="4">
    <source>
        <dbReference type="Pfam" id="PF20300"/>
    </source>
</evidence>
<accession>A0A074TD13</accession>
<reference evidence="5 6" key="1">
    <citation type="submission" date="2014-03" db="EMBL/GenBank/DDBJ databases">
        <title>The draft genome sequence of Thioclava dalianensis DLFJ1-1.</title>
        <authorList>
            <person name="Lai Q."/>
            <person name="Shao Z."/>
        </authorList>
    </citation>
    <scope>NUCLEOTIDE SEQUENCE [LARGE SCALE GENOMIC DNA]</scope>
    <source>
        <strain evidence="5 6">DLFJ1-1</strain>
    </source>
</reference>
<evidence type="ECO:0000256" key="3">
    <source>
        <dbReference type="ARBA" id="ARBA00034315"/>
    </source>
</evidence>
<comment type="caution">
    <text evidence="5">The sequence shown here is derived from an EMBL/GenBank/DDBJ whole genome shotgun (WGS) entry which is preliminary data.</text>
</comment>
<dbReference type="EMBL" id="JHEH01000048">
    <property type="protein sequence ID" value="KEP68065.1"/>
    <property type="molecule type" value="Genomic_DNA"/>
</dbReference>
<dbReference type="GO" id="GO:0051607">
    <property type="term" value="P:defense response to virus"/>
    <property type="evidence" value="ECO:0007669"/>
    <property type="project" value="UniProtKB-KW"/>
</dbReference>
<comment type="similarity">
    <text evidence="3">In the C-terminal section; belongs to the bacterial STING family.</text>
</comment>
<dbReference type="InterPro" id="IPR046876">
    <property type="entry name" value="Prok_STING"/>
</dbReference>